<name>A0AAJ5WUK1_9BACT</name>
<dbReference type="InterPro" id="IPR026259">
    <property type="entry name" value="MauG/Cytc_peroxidase"/>
</dbReference>
<accession>A0AAJ5WUK1</accession>
<keyword evidence="4" id="KW-0732">Signal</keyword>
<evidence type="ECO:0000256" key="7">
    <source>
        <dbReference type="ARBA" id="ARBA00023004"/>
    </source>
</evidence>
<feature type="binding site" description="covalent" evidence="8">
    <location>
        <position position="224"/>
    </location>
    <ligand>
        <name>heme c</name>
        <dbReference type="ChEBI" id="CHEBI:61717"/>
        <label>2</label>
    </ligand>
</feature>
<organism evidence="11 12">
    <name type="scientific">Candidatus Pseudobacter hemicellulosilyticus</name>
    <dbReference type="NCBI Taxonomy" id="3121375"/>
    <lineage>
        <taxon>Bacteria</taxon>
        <taxon>Pseudomonadati</taxon>
        <taxon>Bacteroidota</taxon>
        <taxon>Chitinophagia</taxon>
        <taxon>Chitinophagales</taxon>
        <taxon>Chitinophagaceae</taxon>
        <taxon>Pseudobacter</taxon>
    </lineage>
</organism>
<keyword evidence="3 9" id="KW-0479">Metal-binding</keyword>
<dbReference type="InterPro" id="IPR051395">
    <property type="entry name" value="Cytochrome_c_Peroxidase/MauG"/>
</dbReference>
<reference evidence="11" key="1">
    <citation type="submission" date="2023-03" db="EMBL/GenBank/DDBJ databases">
        <title>Andean soil-derived lignocellulolytic bacterial consortium as a source of novel taxa and putative plastic-active enzymes.</title>
        <authorList>
            <person name="Diaz-Garcia L."/>
            <person name="Chuvochina M."/>
            <person name="Feuerriegel G."/>
            <person name="Bunk B."/>
            <person name="Sproer C."/>
            <person name="Streit W.R."/>
            <person name="Rodriguez L.M."/>
            <person name="Overmann J."/>
            <person name="Jimenez D.J."/>
        </authorList>
    </citation>
    <scope>NUCLEOTIDE SEQUENCE</scope>
    <source>
        <strain evidence="11">MAG 7</strain>
    </source>
</reference>
<evidence type="ECO:0000259" key="10">
    <source>
        <dbReference type="PROSITE" id="PS51007"/>
    </source>
</evidence>
<gene>
    <name evidence="11" type="ORF">P0Y53_02735</name>
</gene>
<evidence type="ECO:0000256" key="3">
    <source>
        <dbReference type="ARBA" id="ARBA00022723"/>
    </source>
</evidence>
<feature type="binding site" description="covalent" evidence="8">
    <location>
        <position position="83"/>
    </location>
    <ligand>
        <name>heme c</name>
        <dbReference type="ChEBI" id="CHEBI:61717"/>
        <label>1</label>
    </ligand>
</feature>
<dbReference type="SUPFAM" id="SSF46626">
    <property type="entry name" value="Cytochrome c"/>
    <property type="match status" value="2"/>
</dbReference>
<keyword evidence="2 8" id="KW-0349">Heme</keyword>
<keyword evidence="5" id="KW-0574">Periplasm</keyword>
<evidence type="ECO:0000256" key="1">
    <source>
        <dbReference type="ARBA" id="ARBA00004418"/>
    </source>
</evidence>
<dbReference type="GO" id="GO:0009055">
    <property type="term" value="F:electron transfer activity"/>
    <property type="evidence" value="ECO:0007669"/>
    <property type="project" value="InterPro"/>
</dbReference>
<dbReference type="GO" id="GO:0020037">
    <property type="term" value="F:heme binding"/>
    <property type="evidence" value="ECO:0007669"/>
    <property type="project" value="InterPro"/>
</dbReference>
<dbReference type="GO" id="GO:0004130">
    <property type="term" value="F:cytochrome-c peroxidase activity"/>
    <property type="evidence" value="ECO:0007669"/>
    <property type="project" value="TreeGrafter"/>
</dbReference>
<evidence type="ECO:0000256" key="9">
    <source>
        <dbReference type="PIRSR" id="PIRSR000294-2"/>
    </source>
</evidence>
<evidence type="ECO:0000256" key="6">
    <source>
        <dbReference type="ARBA" id="ARBA00023002"/>
    </source>
</evidence>
<dbReference type="PROSITE" id="PS51007">
    <property type="entry name" value="CYTC"/>
    <property type="match status" value="1"/>
</dbReference>
<sequence>MTLRWTIGIILVILLGTAGINACKKGDGGSGPRALSFTVPPGFPEPHYTFATNPLTQEGFELGRQLFYDGRLSKDGNFPCASCHQQFAAFATYDHNLSHGFDNQFTTRNAPGLFNLVWQPATHWDGGIVNLEVQPLAPLTAPNEMAEEIGKVISKLSADDSYRQRFKAAFGDETINSQRMLLALTQFVGSLVSANSKYDRVKRGETSFTPEETIGYTLFQSKKCVSCHTEPLFTDNSYRNTGLPVDPTIRDYGRMRITNNPADSLKFKVPSLRNVFLTFPYGHDGRFLSTTQVLDHYTSGVQLSATVDPLLRDGIPLNNTEKYYIQQFLRTLTDSAFLKDPRFAQPQ</sequence>
<feature type="domain" description="Cytochrome c" evidence="10">
    <location>
        <begin position="199"/>
        <end position="347"/>
    </location>
</feature>
<feature type="binding site" description="covalent" evidence="8">
    <location>
        <position position="80"/>
    </location>
    <ligand>
        <name>heme c</name>
        <dbReference type="ChEBI" id="CHEBI:61717"/>
        <label>1</label>
    </ligand>
</feature>
<comment type="PTM">
    <text evidence="8">Binds 2 heme groups per subunit.</text>
</comment>
<keyword evidence="7 9" id="KW-0408">Iron</keyword>
<keyword evidence="6" id="KW-0560">Oxidoreductase</keyword>
<dbReference type="InterPro" id="IPR036909">
    <property type="entry name" value="Cyt_c-like_dom_sf"/>
</dbReference>
<dbReference type="PANTHER" id="PTHR30600">
    <property type="entry name" value="CYTOCHROME C PEROXIDASE-RELATED"/>
    <property type="match status" value="1"/>
</dbReference>
<dbReference type="Proteomes" id="UP001220610">
    <property type="component" value="Chromosome"/>
</dbReference>
<dbReference type="EMBL" id="CP119311">
    <property type="protein sequence ID" value="WEK36404.1"/>
    <property type="molecule type" value="Genomic_DNA"/>
</dbReference>
<evidence type="ECO:0000256" key="4">
    <source>
        <dbReference type="ARBA" id="ARBA00022729"/>
    </source>
</evidence>
<feature type="binding site" description="axial binding residue" evidence="9">
    <location>
        <position position="84"/>
    </location>
    <ligand>
        <name>heme c</name>
        <dbReference type="ChEBI" id="CHEBI:61717"/>
        <label>1</label>
    </ligand>
    <ligandPart>
        <name>Fe</name>
        <dbReference type="ChEBI" id="CHEBI:18248"/>
    </ligandPart>
</feature>
<dbReference type="Pfam" id="PF03150">
    <property type="entry name" value="CCP_MauG"/>
    <property type="match status" value="1"/>
</dbReference>
<dbReference type="GO" id="GO:0046872">
    <property type="term" value="F:metal ion binding"/>
    <property type="evidence" value="ECO:0007669"/>
    <property type="project" value="UniProtKB-KW"/>
</dbReference>
<evidence type="ECO:0000256" key="8">
    <source>
        <dbReference type="PIRSR" id="PIRSR000294-1"/>
    </source>
</evidence>
<proteinExistence type="predicted"/>
<protein>
    <submittedName>
        <fullName evidence="11">Cytochrome c peroxidase</fullName>
    </submittedName>
</protein>
<dbReference type="InterPro" id="IPR009056">
    <property type="entry name" value="Cyt_c-like_dom"/>
</dbReference>
<comment type="cofactor">
    <cofactor evidence="8">
        <name>heme</name>
        <dbReference type="ChEBI" id="CHEBI:30413"/>
    </cofactor>
    <text evidence="8">Binds 2 heme groups.</text>
</comment>
<dbReference type="Gene3D" id="1.10.760.10">
    <property type="entry name" value="Cytochrome c-like domain"/>
    <property type="match status" value="2"/>
</dbReference>
<dbReference type="PANTHER" id="PTHR30600:SF10">
    <property type="entry name" value="BLL6722 PROTEIN"/>
    <property type="match status" value="1"/>
</dbReference>
<comment type="subcellular location">
    <subcellularLocation>
        <location evidence="1">Periplasm</location>
    </subcellularLocation>
</comment>
<feature type="binding site" description="axial binding residue" evidence="9">
    <location>
        <position position="228"/>
    </location>
    <ligand>
        <name>heme c</name>
        <dbReference type="ChEBI" id="CHEBI:61717"/>
        <label>2</label>
    </ligand>
    <ligandPart>
        <name>Fe</name>
        <dbReference type="ChEBI" id="CHEBI:18248"/>
    </ligandPart>
</feature>
<evidence type="ECO:0000256" key="5">
    <source>
        <dbReference type="ARBA" id="ARBA00022764"/>
    </source>
</evidence>
<evidence type="ECO:0000256" key="2">
    <source>
        <dbReference type="ARBA" id="ARBA00022617"/>
    </source>
</evidence>
<feature type="binding site" description="covalent" evidence="8">
    <location>
        <position position="227"/>
    </location>
    <ligand>
        <name>heme c</name>
        <dbReference type="ChEBI" id="CHEBI:61717"/>
        <label>2</label>
    </ligand>
</feature>
<dbReference type="AlphaFoldDB" id="A0AAJ5WUK1"/>
<keyword evidence="11" id="KW-0575">Peroxidase</keyword>
<evidence type="ECO:0000313" key="11">
    <source>
        <dbReference type="EMBL" id="WEK36404.1"/>
    </source>
</evidence>
<evidence type="ECO:0000313" key="12">
    <source>
        <dbReference type="Proteomes" id="UP001220610"/>
    </source>
</evidence>
<dbReference type="InterPro" id="IPR004852">
    <property type="entry name" value="Di-haem_cyt_c_peroxidsae"/>
</dbReference>
<dbReference type="GO" id="GO:0042597">
    <property type="term" value="C:periplasmic space"/>
    <property type="evidence" value="ECO:0007669"/>
    <property type="project" value="UniProtKB-SubCell"/>
</dbReference>
<dbReference type="PIRSF" id="PIRSF000294">
    <property type="entry name" value="Cytochrome-c_peroxidase"/>
    <property type="match status" value="1"/>
</dbReference>